<dbReference type="EMBL" id="CP032697">
    <property type="protein sequence ID" value="AYG64360.1"/>
    <property type="molecule type" value="Genomic_DNA"/>
</dbReference>
<organism evidence="1 2">
    <name type="scientific">Rhizobium jaguaris</name>
    <dbReference type="NCBI Taxonomy" id="1312183"/>
    <lineage>
        <taxon>Bacteria</taxon>
        <taxon>Pseudomonadati</taxon>
        <taxon>Pseudomonadota</taxon>
        <taxon>Alphaproteobacteria</taxon>
        <taxon>Hyphomicrobiales</taxon>
        <taxon>Rhizobiaceae</taxon>
        <taxon>Rhizobium/Agrobacterium group</taxon>
        <taxon>Rhizobium</taxon>
    </lineage>
</organism>
<dbReference type="KEGG" id="rjg:CCGE525_37050"/>
<keyword evidence="1" id="KW-0614">Plasmid</keyword>
<keyword evidence="2" id="KW-1185">Reference proteome</keyword>
<sequence length="146" mass="16065">MVTFTENAVFRCNSAEAPEGSHIMAPRPSPAKLAHWALAIHSPAGSGDRGELPSQRGHTVQWIECPRLTAAMVLLRSAVRMKGLAYGETWRLKGDEGMKSVRWRRRFDSLAKEFSTALSSEHEVGMKWKASGAHLGLLVSGIVVRE</sequence>
<dbReference type="AlphaFoldDB" id="A0A387FZ81"/>
<proteinExistence type="predicted"/>
<gene>
    <name evidence="1" type="ORF">CCGE525_37050</name>
</gene>
<evidence type="ECO:0000313" key="1">
    <source>
        <dbReference type="EMBL" id="AYG64360.1"/>
    </source>
</evidence>
<dbReference type="Proteomes" id="UP000282195">
    <property type="component" value="Plasmid pRCCGE525a"/>
</dbReference>
<evidence type="ECO:0000313" key="2">
    <source>
        <dbReference type="Proteomes" id="UP000282195"/>
    </source>
</evidence>
<dbReference type="OrthoDB" id="8001376at2"/>
<name>A0A387FZ81_9HYPH</name>
<reference evidence="1 2" key="1">
    <citation type="submission" date="2018-10" db="EMBL/GenBank/DDBJ databases">
        <title>Rhizobium etli, R. leguminosarum and a new Rhizobium genospecies from Phaseolus dumosus.</title>
        <authorList>
            <person name="Ramirez-Puebla S.T."/>
            <person name="Rogel-Hernandez M.A."/>
            <person name="Guerrero G."/>
            <person name="Ormeno-Orrillo E."/>
            <person name="Martinez-Romero J.C."/>
            <person name="Negrete-Yankelevich S."/>
            <person name="Martinez-Romero E."/>
        </authorList>
    </citation>
    <scope>NUCLEOTIDE SEQUENCE [LARGE SCALE GENOMIC DNA]</scope>
    <source>
        <strain evidence="1 2">CCGE525</strain>
        <plasmid evidence="2">prccge525a</plasmid>
    </source>
</reference>
<accession>A0A387FZ81</accession>
<geneLocation type="plasmid" evidence="2">
    <name>prccge525a</name>
</geneLocation>
<protein>
    <submittedName>
        <fullName evidence="1">Uncharacterized protein</fullName>
    </submittedName>
</protein>